<organism evidence="21 22">
    <name type="scientific">Bombilactobacillus folatiphilus</name>
    <dbReference type="NCBI Taxonomy" id="2923362"/>
    <lineage>
        <taxon>Bacteria</taxon>
        <taxon>Bacillati</taxon>
        <taxon>Bacillota</taxon>
        <taxon>Bacilli</taxon>
        <taxon>Lactobacillales</taxon>
        <taxon>Lactobacillaceae</taxon>
        <taxon>Bombilactobacillus</taxon>
    </lineage>
</organism>
<comment type="similarity">
    <text evidence="2 19">Belongs to the cation transport ATPase (P-type) (TC 3.A.3) family. Type IB subfamily.</text>
</comment>
<keyword evidence="10" id="KW-0187">Copper transport</keyword>
<dbReference type="EC" id="7.2.2.8" evidence="3"/>
<dbReference type="SFLD" id="SFLDG00002">
    <property type="entry name" value="C1.7:_P-type_atpase_like"/>
    <property type="match status" value="1"/>
</dbReference>
<dbReference type="InterPro" id="IPR023298">
    <property type="entry name" value="ATPase_P-typ_TM_dom_sf"/>
</dbReference>
<evidence type="ECO:0000256" key="12">
    <source>
        <dbReference type="ARBA" id="ARBA00022842"/>
    </source>
</evidence>
<keyword evidence="14 19" id="KW-1133">Transmembrane helix</keyword>
<evidence type="ECO:0000256" key="2">
    <source>
        <dbReference type="ARBA" id="ARBA00006024"/>
    </source>
</evidence>
<evidence type="ECO:0000256" key="3">
    <source>
        <dbReference type="ARBA" id="ARBA00012517"/>
    </source>
</evidence>
<evidence type="ECO:0000313" key="22">
    <source>
        <dbReference type="Proteomes" id="UP000831495"/>
    </source>
</evidence>
<dbReference type="NCBIfam" id="TIGR01525">
    <property type="entry name" value="ATPase-IB_hvy"/>
    <property type="match status" value="1"/>
</dbReference>
<feature type="transmembrane region" description="Helical" evidence="19">
    <location>
        <begin position="330"/>
        <end position="353"/>
    </location>
</feature>
<dbReference type="PANTHER" id="PTHR43520:SF5">
    <property type="entry name" value="CATION-TRANSPORTING P-TYPE ATPASE-RELATED"/>
    <property type="match status" value="1"/>
</dbReference>
<accession>A0ABY4P7Q3</accession>
<dbReference type="InterPro" id="IPR027256">
    <property type="entry name" value="P-typ_ATPase_IB"/>
</dbReference>
<dbReference type="Proteomes" id="UP000831495">
    <property type="component" value="Chromosome"/>
</dbReference>
<gene>
    <name evidence="21" type="primary">cadA</name>
    <name evidence="21" type="ORF">MOO45_05925</name>
</gene>
<feature type="transmembrane region" description="Helical" evidence="19">
    <location>
        <begin position="666"/>
        <end position="685"/>
    </location>
</feature>
<evidence type="ECO:0000256" key="15">
    <source>
        <dbReference type="ARBA" id="ARBA00023008"/>
    </source>
</evidence>
<reference evidence="21" key="1">
    <citation type="journal article" date="2022" name="Int. J. Syst. Evol. Microbiol.">
        <title>Apilactobacillus apisilvae sp. nov., Nicolia spurrieriana gen. nov. sp. nov., Bombilactobacillus folatiphilus sp. nov. and Bombilactobacillus thymidiniphilus sp. nov., four new lactic acid bacterial isolates from stingless bees Tetragonula carbonaria and Austroplebeia australis.</title>
        <authorList>
            <person name="Oliphant S.A."/>
            <person name="Watson-Haigh N.S."/>
            <person name="Sumby K.M."/>
            <person name="Gardner J."/>
            <person name="Groom S."/>
            <person name="Jiranek V."/>
        </authorList>
    </citation>
    <scope>NUCLEOTIDE SEQUENCE</scope>
    <source>
        <strain evidence="21">SG4_D2</strain>
    </source>
</reference>
<comment type="subcellular location">
    <subcellularLocation>
        <location evidence="1">Cell membrane</location>
        <topology evidence="1">Multi-pass membrane protein</topology>
    </subcellularLocation>
</comment>
<keyword evidence="7 19" id="KW-0812">Transmembrane</keyword>
<feature type="transmembrane region" description="Helical" evidence="19">
    <location>
        <begin position="81"/>
        <end position="103"/>
    </location>
</feature>
<dbReference type="NCBIfam" id="TIGR01512">
    <property type="entry name" value="ATPase-IB2_Cd"/>
    <property type="match status" value="1"/>
</dbReference>
<evidence type="ECO:0000256" key="6">
    <source>
        <dbReference type="ARBA" id="ARBA00022553"/>
    </source>
</evidence>
<evidence type="ECO:0000256" key="13">
    <source>
        <dbReference type="ARBA" id="ARBA00022967"/>
    </source>
</evidence>
<evidence type="ECO:0000259" key="20">
    <source>
        <dbReference type="Pfam" id="PF00122"/>
    </source>
</evidence>
<keyword evidence="8 19" id="KW-0479">Metal-binding</keyword>
<dbReference type="NCBIfam" id="TIGR01494">
    <property type="entry name" value="ATPase_P-type"/>
    <property type="match status" value="1"/>
</dbReference>
<dbReference type="SUPFAM" id="SSF81665">
    <property type="entry name" value="Calcium ATPase, transmembrane domain M"/>
    <property type="match status" value="1"/>
</dbReference>
<dbReference type="EMBL" id="CP093366">
    <property type="protein sequence ID" value="UQS81738.1"/>
    <property type="molecule type" value="Genomic_DNA"/>
</dbReference>
<name>A0ABY4P7Q3_9LACO</name>
<dbReference type="InterPro" id="IPR059000">
    <property type="entry name" value="ATPase_P-type_domA"/>
</dbReference>
<feature type="transmembrane region" description="Helical" evidence="19">
    <location>
        <begin position="115"/>
        <end position="139"/>
    </location>
</feature>
<evidence type="ECO:0000256" key="14">
    <source>
        <dbReference type="ARBA" id="ARBA00022989"/>
    </source>
</evidence>
<keyword evidence="9 19" id="KW-0547">Nucleotide-binding</keyword>
<evidence type="ECO:0000256" key="16">
    <source>
        <dbReference type="ARBA" id="ARBA00023065"/>
    </source>
</evidence>
<feature type="transmembrane region" description="Helical" evidence="19">
    <location>
        <begin position="637"/>
        <end position="660"/>
    </location>
</feature>
<dbReference type="InterPro" id="IPR023214">
    <property type="entry name" value="HAD_sf"/>
</dbReference>
<dbReference type="PRINTS" id="PR00119">
    <property type="entry name" value="CATATPASE"/>
</dbReference>
<dbReference type="InterPro" id="IPR018303">
    <property type="entry name" value="ATPase_P-typ_P_site"/>
</dbReference>
<evidence type="ECO:0000256" key="19">
    <source>
        <dbReference type="RuleBase" id="RU362081"/>
    </source>
</evidence>
<evidence type="ECO:0000256" key="8">
    <source>
        <dbReference type="ARBA" id="ARBA00022723"/>
    </source>
</evidence>
<dbReference type="Pfam" id="PF00702">
    <property type="entry name" value="Hydrolase"/>
    <property type="match status" value="1"/>
</dbReference>
<keyword evidence="16" id="KW-0406">Ion transport</keyword>
<dbReference type="InterPro" id="IPR036412">
    <property type="entry name" value="HAD-like_sf"/>
</dbReference>
<sequence length="687" mass="74861">MNKSQNDEMDMKHMHHDQQMKMGDSMEHMDGMSMDHSMGNMSMMHMGNLKQKFWYSLILSLPILFCAPAMGVWLPFQFSFSGSQFVVIIFATILFFYGGWPFLTSAIGELKEHQPAMMTLISLGITTAYGYSLYAFIINNFVNPAAHVMDFFWELATLILIMLLGHWVEMNSLMSANDSVADLASLLPDHVQVKQDDQWTEVPLNQVAKGDVVLVKAGASIPLDGQVIDGQSAVNESLVTGETRLLKRKQGSSVIGGSINNDQTLTIKVTKTAQNGFIANVSQLVQTAQTAKSNLQSLADKVSGWLFYAAVVVGLLAFIIWSILNNVQTGFLRLVTVLVIACPHALGLAIPLVNACSTSLGAKNGLLVRNRKVIDLSPQIDYVVLDKTGTLTEGKFQVHQYESLVSDLNDQKLLALMAALERQSSHPIAKSIVKKAQQQQVLELTAQNVTNLTGHGLKGEIAGKEYQLVNQQSLKEQHLTIPELAVSELTLSYLVCEQQVLGYVAIGDQLKPSAKKLIQQLKEQKITPLMLTGDNESVAKKVADQLEISEYKANLLPQDKNQIIQELQQAGHHVLMTGDGINDAPSLAQADIGVAIGAGTDVAIDAADVVLVKSDPLDIMKFFLLAKNTHRKTIQNLWWGAGYNIIALPLAAGILAPIGIILSPALGAILMSLSTVVVAINASLLKF</sequence>
<keyword evidence="5 19" id="KW-1003">Cell membrane</keyword>
<dbReference type="PRINTS" id="PR00943">
    <property type="entry name" value="CUATPASE"/>
</dbReference>
<protein>
    <recommendedName>
        <fullName evidence="3">P-type Cu(+) transporter</fullName>
        <ecNumber evidence="3">7.2.2.8</ecNumber>
    </recommendedName>
</protein>
<dbReference type="Gene3D" id="3.40.1110.10">
    <property type="entry name" value="Calcium-transporting ATPase, cytoplasmic domain N"/>
    <property type="match status" value="1"/>
</dbReference>
<feature type="transmembrane region" description="Helical" evidence="19">
    <location>
        <begin position="305"/>
        <end position="324"/>
    </location>
</feature>
<evidence type="ECO:0000256" key="4">
    <source>
        <dbReference type="ARBA" id="ARBA00022448"/>
    </source>
</evidence>
<dbReference type="Gene3D" id="3.40.50.1000">
    <property type="entry name" value="HAD superfamily/HAD-like"/>
    <property type="match status" value="1"/>
</dbReference>
<evidence type="ECO:0000256" key="9">
    <source>
        <dbReference type="ARBA" id="ARBA00022741"/>
    </source>
</evidence>
<evidence type="ECO:0000256" key="17">
    <source>
        <dbReference type="ARBA" id="ARBA00023136"/>
    </source>
</evidence>
<evidence type="ECO:0000256" key="5">
    <source>
        <dbReference type="ARBA" id="ARBA00022475"/>
    </source>
</evidence>
<keyword evidence="4" id="KW-0813">Transport</keyword>
<keyword evidence="6" id="KW-0597">Phosphoprotein</keyword>
<keyword evidence="11 19" id="KW-0067">ATP-binding</keyword>
<dbReference type="InterPro" id="IPR023299">
    <property type="entry name" value="ATPase_P-typ_cyto_dom_N"/>
</dbReference>
<evidence type="ECO:0000256" key="10">
    <source>
        <dbReference type="ARBA" id="ARBA00022796"/>
    </source>
</evidence>
<dbReference type="SFLD" id="SFLDS00003">
    <property type="entry name" value="Haloacid_Dehalogenase"/>
    <property type="match status" value="1"/>
</dbReference>
<dbReference type="InterPro" id="IPR044492">
    <property type="entry name" value="P_typ_ATPase_HD_dom"/>
</dbReference>
<keyword evidence="13" id="KW-1278">Translocase</keyword>
<dbReference type="PANTHER" id="PTHR43520">
    <property type="entry name" value="ATP7, ISOFORM B"/>
    <property type="match status" value="1"/>
</dbReference>
<feature type="transmembrane region" description="Helical" evidence="19">
    <location>
        <begin position="151"/>
        <end position="168"/>
    </location>
</feature>
<evidence type="ECO:0000256" key="11">
    <source>
        <dbReference type="ARBA" id="ARBA00022840"/>
    </source>
</evidence>
<evidence type="ECO:0000313" key="21">
    <source>
        <dbReference type="EMBL" id="UQS81738.1"/>
    </source>
</evidence>
<keyword evidence="22" id="KW-1185">Reference proteome</keyword>
<dbReference type="SFLD" id="SFLDF00027">
    <property type="entry name" value="p-type_atpase"/>
    <property type="match status" value="1"/>
</dbReference>
<dbReference type="Pfam" id="PF00122">
    <property type="entry name" value="E1-E2_ATPase"/>
    <property type="match status" value="1"/>
</dbReference>
<keyword evidence="15" id="KW-0186">Copper</keyword>
<dbReference type="Gene3D" id="2.70.150.10">
    <property type="entry name" value="Calcium-transporting ATPase, cytoplasmic transduction domain A"/>
    <property type="match status" value="1"/>
</dbReference>
<dbReference type="InterPro" id="IPR001757">
    <property type="entry name" value="P_typ_ATPase"/>
</dbReference>
<evidence type="ECO:0000256" key="1">
    <source>
        <dbReference type="ARBA" id="ARBA00004651"/>
    </source>
</evidence>
<dbReference type="PROSITE" id="PS00154">
    <property type="entry name" value="ATPASE_E1_E2"/>
    <property type="match status" value="1"/>
</dbReference>
<keyword evidence="17 19" id="KW-0472">Membrane</keyword>
<evidence type="ECO:0000256" key="18">
    <source>
        <dbReference type="ARBA" id="ARBA00049289"/>
    </source>
</evidence>
<keyword evidence="12" id="KW-0460">Magnesium</keyword>
<dbReference type="SUPFAM" id="SSF81653">
    <property type="entry name" value="Calcium ATPase, transduction domain A"/>
    <property type="match status" value="1"/>
</dbReference>
<comment type="catalytic activity">
    <reaction evidence="18">
        <text>Cu(+)(in) + ATP + H2O = Cu(+)(out) + ADP + phosphate + H(+)</text>
        <dbReference type="Rhea" id="RHEA:25792"/>
        <dbReference type="ChEBI" id="CHEBI:15377"/>
        <dbReference type="ChEBI" id="CHEBI:15378"/>
        <dbReference type="ChEBI" id="CHEBI:30616"/>
        <dbReference type="ChEBI" id="CHEBI:43474"/>
        <dbReference type="ChEBI" id="CHEBI:49552"/>
        <dbReference type="ChEBI" id="CHEBI:456216"/>
        <dbReference type="EC" id="7.2.2.8"/>
    </reaction>
</comment>
<proteinExistence type="inferred from homology"/>
<evidence type="ECO:0000256" key="7">
    <source>
        <dbReference type="ARBA" id="ARBA00022692"/>
    </source>
</evidence>
<feature type="domain" description="P-type ATPase A" evidence="20">
    <location>
        <begin position="186"/>
        <end position="286"/>
    </location>
</feature>
<dbReference type="NCBIfam" id="TIGR01511">
    <property type="entry name" value="ATPase-IB1_Cu"/>
    <property type="match status" value="1"/>
</dbReference>
<dbReference type="SUPFAM" id="SSF56784">
    <property type="entry name" value="HAD-like"/>
    <property type="match status" value="1"/>
</dbReference>
<dbReference type="InterPro" id="IPR008250">
    <property type="entry name" value="ATPase_P-typ_transduc_dom_A_sf"/>
</dbReference>